<protein>
    <submittedName>
        <fullName evidence="1">Uncharacterized protein</fullName>
    </submittedName>
</protein>
<gene>
    <name evidence="1" type="ORF">KB1_12480</name>
</gene>
<organism evidence="1 2">
    <name type="scientific">Cutibacterium modestum</name>
    <dbReference type="NCBI Taxonomy" id="2559073"/>
    <lineage>
        <taxon>Bacteria</taxon>
        <taxon>Bacillati</taxon>
        <taxon>Actinomycetota</taxon>
        <taxon>Actinomycetes</taxon>
        <taxon>Propionibacteriales</taxon>
        <taxon>Propionibacteriaceae</taxon>
        <taxon>Cutibacterium</taxon>
    </lineage>
</organism>
<dbReference type="Proteomes" id="UP000825072">
    <property type="component" value="Chromosome 1"/>
</dbReference>
<dbReference type="AlphaFoldDB" id="A0AAD1KNR4"/>
<evidence type="ECO:0000313" key="1">
    <source>
        <dbReference type="EMBL" id="BCY25258.1"/>
    </source>
</evidence>
<proteinExistence type="predicted"/>
<reference evidence="1" key="1">
    <citation type="submission" date="2021-06" db="EMBL/GenBank/DDBJ databases">
        <title>Genome sequence of Cutibacterium modestum strain KB17-24694.</title>
        <authorList>
            <person name="Dekio I."/>
            <person name="Asahina A."/>
            <person name="Nishida M."/>
        </authorList>
    </citation>
    <scope>NUCLEOTIDE SEQUENCE</scope>
    <source>
        <strain evidence="1">KB17-24694</strain>
    </source>
</reference>
<name>A0AAD1KNR4_9ACTN</name>
<accession>A0AAD1KNR4</accession>
<sequence length="74" mass="7734">MVVSFFALVPRFLVVDFLVPSDDVVPPAFVPEDFAAVLVGLAAAFVPVDLALEDLPVGALASPADFLADDFAVD</sequence>
<dbReference type="EMBL" id="AP024747">
    <property type="protein sequence ID" value="BCY25258.1"/>
    <property type="molecule type" value="Genomic_DNA"/>
</dbReference>
<evidence type="ECO:0000313" key="2">
    <source>
        <dbReference type="Proteomes" id="UP000825072"/>
    </source>
</evidence>